<dbReference type="AlphaFoldDB" id="A0A0W7TSA9"/>
<dbReference type="Pfam" id="PF08282">
    <property type="entry name" value="Hydrolase_3"/>
    <property type="match status" value="1"/>
</dbReference>
<dbReference type="PANTHER" id="PTHR10000:SF8">
    <property type="entry name" value="HAD SUPERFAMILY HYDROLASE-LIKE, TYPE 3"/>
    <property type="match status" value="1"/>
</dbReference>
<dbReference type="GO" id="GO:0000287">
    <property type="term" value="F:magnesium ion binding"/>
    <property type="evidence" value="ECO:0007669"/>
    <property type="project" value="TreeGrafter"/>
</dbReference>
<dbReference type="RefSeq" id="WP_058723050.1">
    <property type="nucleotide sequence ID" value="NZ_LMUA01000007.1"/>
</dbReference>
<dbReference type="EMBL" id="LMUA01000007">
    <property type="protein sequence ID" value="KUE76704.1"/>
    <property type="molecule type" value="Genomic_DNA"/>
</dbReference>
<dbReference type="SUPFAM" id="SSF56784">
    <property type="entry name" value="HAD-like"/>
    <property type="match status" value="1"/>
</dbReference>
<dbReference type="Gene3D" id="3.30.1240.10">
    <property type="match status" value="1"/>
</dbReference>
<dbReference type="GO" id="GO:0016791">
    <property type="term" value="F:phosphatase activity"/>
    <property type="evidence" value="ECO:0007669"/>
    <property type="project" value="TreeGrafter"/>
</dbReference>
<comment type="caution">
    <text evidence="1">The sequence shown here is derived from an EMBL/GenBank/DDBJ whole genome shotgun (WGS) entry which is preliminary data.</text>
</comment>
<dbReference type="InterPro" id="IPR036412">
    <property type="entry name" value="HAD-like_sf"/>
</dbReference>
<organism evidence="1 2">
    <name type="scientific">Ruthenibacterium lactatiformans</name>
    <dbReference type="NCBI Taxonomy" id="1550024"/>
    <lineage>
        <taxon>Bacteria</taxon>
        <taxon>Bacillati</taxon>
        <taxon>Bacillota</taxon>
        <taxon>Clostridia</taxon>
        <taxon>Eubacteriales</taxon>
        <taxon>Oscillospiraceae</taxon>
        <taxon>Ruthenibacterium</taxon>
    </lineage>
</organism>
<dbReference type="InterPro" id="IPR023214">
    <property type="entry name" value="HAD_sf"/>
</dbReference>
<accession>A0A0W7TSA9</accession>
<reference evidence="1 2" key="1">
    <citation type="submission" date="2015-10" db="EMBL/GenBank/DDBJ databases">
        <title>A novel member of the family Ruminococcaceae isolated from human faeces.</title>
        <authorList>
            <person name="Shkoporov A.N."/>
            <person name="Chaplin A.V."/>
            <person name="Motuzova O.V."/>
            <person name="Kafarskaia L.I."/>
            <person name="Efimov B.A."/>
        </authorList>
    </citation>
    <scope>NUCLEOTIDE SEQUENCE [LARGE SCALE GENOMIC DNA]</scope>
    <source>
        <strain evidence="1 2">668</strain>
    </source>
</reference>
<dbReference type="Gene3D" id="3.40.50.1000">
    <property type="entry name" value="HAD superfamily/HAD-like"/>
    <property type="match status" value="1"/>
</dbReference>
<sequence>MVSEELVPEKHTVYKIAVLDRQNDELLHYLEKKYSSTLHYYQHADKTVDIINCNASKWAALSHVAHSLFQNDWQVISFGNDSNDYEILGKATLGVIMNPELENQNRPDLVIIQDIHTLNRLLNQLI</sequence>
<dbReference type="Proteomes" id="UP000053433">
    <property type="component" value="Unassembled WGS sequence"/>
</dbReference>
<evidence type="ECO:0000313" key="1">
    <source>
        <dbReference type="EMBL" id="KUE76704.1"/>
    </source>
</evidence>
<proteinExistence type="predicted"/>
<name>A0A0W7TSA9_9FIRM</name>
<protein>
    <recommendedName>
        <fullName evidence="3">HAD hydrolase family protein</fullName>
    </recommendedName>
</protein>
<evidence type="ECO:0008006" key="3">
    <source>
        <dbReference type="Google" id="ProtNLM"/>
    </source>
</evidence>
<dbReference type="GO" id="GO:0005829">
    <property type="term" value="C:cytosol"/>
    <property type="evidence" value="ECO:0007669"/>
    <property type="project" value="TreeGrafter"/>
</dbReference>
<gene>
    <name evidence="1" type="ORF">ASJ35_06745</name>
</gene>
<dbReference type="PANTHER" id="PTHR10000">
    <property type="entry name" value="PHOSPHOSERINE PHOSPHATASE"/>
    <property type="match status" value="1"/>
</dbReference>
<evidence type="ECO:0000313" key="2">
    <source>
        <dbReference type="Proteomes" id="UP000053433"/>
    </source>
</evidence>